<name>A0A2N5X961_9GAMM</name>
<reference evidence="2 3" key="1">
    <citation type="submission" date="2018-01" db="EMBL/GenBank/DDBJ databases">
        <title>The draft genome sequence of Halioglobus lutimaris HF004.</title>
        <authorList>
            <person name="Du Z.-J."/>
            <person name="Shi M.-J."/>
        </authorList>
    </citation>
    <scope>NUCLEOTIDE SEQUENCE [LARGE SCALE GENOMIC DNA]</scope>
    <source>
        <strain evidence="2 3">HF004</strain>
    </source>
</reference>
<keyword evidence="3" id="KW-1185">Reference proteome</keyword>
<protein>
    <submittedName>
        <fullName evidence="2">Aldo/keto reductase</fullName>
    </submittedName>
</protein>
<dbReference type="SUPFAM" id="SSF51430">
    <property type="entry name" value="NAD(P)-linked oxidoreductase"/>
    <property type="match status" value="1"/>
</dbReference>
<evidence type="ECO:0000313" key="2">
    <source>
        <dbReference type="EMBL" id="PLW71013.1"/>
    </source>
</evidence>
<dbReference type="PANTHER" id="PTHR43312:SF1">
    <property type="entry name" value="NADP-DEPENDENT OXIDOREDUCTASE DOMAIN-CONTAINING PROTEIN"/>
    <property type="match status" value="1"/>
</dbReference>
<accession>A0A2N5X961</accession>
<comment type="caution">
    <text evidence="2">The sequence shown here is derived from an EMBL/GenBank/DDBJ whole genome shotgun (WGS) entry which is preliminary data.</text>
</comment>
<dbReference type="InterPro" id="IPR036812">
    <property type="entry name" value="NAD(P)_OxRdtase_dom_sf"/>
</dbReference>
<proteinExistence type="predicted"/>
<evidence type="ECO:0000259" key="1">
    <source>
        <dbReference type="Pfam" id="PF00248"/>
    </source>
</evidence>
<gene>
    <name evidence="2" type="ORF">C0039_01415</name>
</gene>
<dbReference type="RefSeq" id="WP_076002183.1">
    <property type="nucleotide sequence ID" value="NZ_PKUS01000001.1"/>
</dbReference>
<dbReference type="InterPro" id="IPR053135">
    <property type="entry name" value="AKR2_Oxidoreductase"/>
</dbReference>
<dbReference type="InterPro" id="IPR023210">
    <property type="entry name" value="NADP_OxRdtase_dom"/>
</dbReference>
<dbReference type="GO" id="GO:0016491">
    <property type="term" value="F:oxidoreductase activity"/>
    <property type="evidence" value="ECO:0007669"/>
    <property type="project" value="InterPro"/>
</dbReference>
<dbReference type="CDD" id="cd19095">
    <property type="entry name" value="AKR_PA4992-like"/>
    <property type="match status" value="1"/>
</dbReference>
<evidence type="ECO:0000313" key="3">
    <source>
        <dbReference type="Proteomes" id="UP000235005"/>
    </source>
</evidence>
<dbReference type="InterPro" id="IPR020471">
    <property type="entry name" value="AKR"/>
</dbReference>
<dbReference type="PANTHER" id="PTHR43312">
    <property type="entry name" value="D-THREO-ALDOSE 1-DEHYDROGENASE"/>
    <property type="match status" value="1"/>
</dbReference>
<dbReference type="EMBL" id="PKUS01000001">
    <property type="protein sequence ID" value="PLW71013.1"/>
    <property type="molecule type" value="Genomic_DNA"/>
</dbReference>
<dbReference type="AlphaFoldDB" id="A0A2N5X961"/>
<organism evidence="2 3">
    <name type="scientific">Pseudohalioglobus lutimaris</name>
    <dbReference type="NCBI Taxonomy" id="1737061"/>
    <lineage>
        <taxon>Bacteria</taxon>
        <taxon>Pseudomonadati</taxon>
        <taxon>Pseudomonadota</taxon>
        <taxon>Gammaproteobacteria</taxon>
        <taxon>Cellvibrionales</taxon>
        <taxon>Halieaceae</taxon>
        <taxon>Pseudohalioglobus</taxon>
    </lineage>
</organism>
<dbReference type="Pfam" id="PF00248">
    <property type="entry name" value="Aldo_ket_red"/>
    <property type="match status" value="1"/>
</dbReference>
<dbReference type="OrthoDB" id="9773828at2"/>
<dbReference type="PRINTS" id="PR00069">
    <property type="entry name" value="ALDKETRDTASE"/>
</dbReference>
<sequence length="258" mass="27676">MRPLGSTGLQVSALGLGTVKLGRDQGVKYPQGFSIPDDRAAAALLDQARDLGINLIDTAPAYGNSEQRLGKLLRSQRQHWLICSKVGEEFEDGKSYFDFSPEHARRSVERSLQRLQTEVIDIVLVHSDGEDMEIIERLGTLQALAELKSAGLIRSYGISTKTVEGGKAAAHVADVVMLTYNLAHQEESVVLDTCRELGKGALIKKALASGHLAQMKDPVQASMDLVFAHPGTSAAIVGTITPAHLAANVAAVRRVTGE</sequence>
<feature type="domain" description="NADP-dependent oxidoreductase" evidence="1">
    <location>
        <begin position="14"/>
        <end position="216"/>
    </location>
</feature>
<dbReference type="Gene3D" id="3.20.20.100">
    <property type="entry name" value="NADP-dependent oxidoreductase domain"/>
    <property type="match status" value="1"/>
</dbReference>
<dbReference type="Proteomes" id="UP000235005">
    <property type="component" value="Unassembled WGS sequence"/>
</dbReference>